<gene>
    <name evidence="1" type="ORF">RhiirC2_804510</name>
</gene>
<dbReference type="Proteomes" id="UP000233469">
    <property type="component" value="Unassembled WGS sequence"/>
</dbReference>
<dbReference type="EMBL" id="LLXL01009538">
    <property type="protein sequence ID" value="PKK42377.1"/>
    <property type="molecule type" value="Genomic_DNA"/>
</dbReference>
<evidence type="ECO:0000313" key="2">
    <source>
        <dbReference type="Proteomes" id="UP000233469"/>
    </source>
</evidence>
<comment type="caution">
    <text evidence="1">The sequence shown here is derived from an EMBL/GenBank/DDBJ whole genome shotgun (WGS) entry which is preliminary data.</text>
</comment>
<dbReference type="AlphaFoldDB" id="A0A2N1KZ56"/>
<feature type="non-terminal residue" evidence="1">
    <location>
        <position position="105"/>
    </location>
</feature>
<name>A0A2N1KZ56_9GLOM</name>
<reference evidence="1 2" key="2">
    <citation type="submission" date="2017-10" db="EMBL/GenBank/DDBJ databases">
        <title>Extensive intraspecific genome diversity in a model arbuscular mycorrhizal fungus.</title>
        <authorList>
            <person name="Chen E.C.H."/>
            <person name="Morin E."/>
            <person name="Baudet D."/>
            <person name="Noel J."/>
            <person name="Ndikumana S."/>
            <person name="Charron P."/>
            <person name="St-Onge C."/>
            <person name="Giorgi J."/>
            <person name="Grigoriev I.V."/>
            <person name="Roux C."/>
            <person name="Martin F.M."/>
            <person name="Corradi N."/>
        </authorList>
    </citation>
    <scope>NUCLEOTIDE SEQUENCE [LARGE SCALE GENOMIC DNA]</scope>
    <source>
        <strain evidence="1 2">C2</strain>
    </source>
</reference>
<protein>
    <submittedName>
        <fullName evidence="1">Uncharacterized protein</fullName>
    </submittedName>
</protein>
<accession>A0A2N1KZ56</accession>
<proteinExistence type="predicted"/>
<sequence length="105" mass="12258">MSYGLISAFWADALAKDHLNSSSIYESDISQLQNTLLMIPRFNNIHIDFDLRSLVKTRYEQIQFLNFCSLQRFARQSASASLYSWKAIWGFFRFSLYHGASTNFK</sequence>
<reference evidence="1 2" key="1">
    <citation type="submission" date="2016-04" db="EMBL/GenBank/DDBJ databases">
        <title>Genome analyses suggest a sexual origin of heterokaryosis in a supposedly ancient asexual fungus.</title>
        <authorList>
            <person name="Ropars J."/>
            <person name="Sedzielewska K."/>
            <person name="Noel J."/>
            <person name="Charron P."/>
            <person name="Farinelli L."/>
            <person name="Marton T."/>
            <person name="Kruger M."/>
            <person name="Pelin A."/>
            <person name="Brachmann A."/>
            <person name="Corradi N."/>
        </authorList>
    </citation>
    <scope>NUCLEOTIDE SEQUENCE [LARGE SCALE GENOMIC DNA]</scope>
    <source>
        <strain evidence="1 2">C2</strain>
    </source>
</reference>
<evidence type="ECO:0000313" key="1">
    <source>
        <dbReference type="EMBL" id="PKK42377.1"/>
    </source>
</evidence>
<organism evidence="1 2">
    <name type="scientific">Rhizophagus irregularis</name>
    <dbReference type="NCBI Taxonomy" id="588596"/>
    <lineage>
        <taxon>Eukaryota</taxon>
        <taxon>Fungi</taxon>
        <taxon>Fungi incertae sedis</taxon>
        <taxon>Mucoromycota</taxon>
        <taxon>Glomeromycotina</taxon>
        <taxon>Glomeromycetes</taxon>
        <taxon>Glomerales</taxon>
        <taxon>Glomeraceae</taxon>
        <taxon>Rhizophagus</taxon>
    </lineage>
</organism>